<evidence type="ECO:0000313" key="3">
    <source>
        <dbReference type="Proteomes" id="UP000299102"/>
    </source>
</evidence>
<accession>A0A4C1X0Y5</accession>
<organism evidence="2 3">
    <name type="scientific">Eumeta variegata</name>
    <name type="common">Bagworm moth</name>
    <name type="synonym">Eumeta japonica</name>
    <dbReference type="NCBI Taxonomy" id="151549"/>
    <lineage>
        <taxon>Eukaryota</taxon>
        <taxon>Metazoa</taxon>
        <taxon>Ecdysozoa</taxon>
        <taxon>Arthropoda</taxon>
        <taxon>Hexapoda</taxon>
        <taxon>Insecta</taxon>
        <taxon>Pterygota</taxon>
        <taxon>Neoptera</taxon>
        <taxon>Endopterygota</taxon>
        <taxon>Lepidoptera</taxon>
        <taxon>Glossata</taxon>
        <taxon>Ditrysia</taxon>
        <taxon>Tineoidea</taxon>
        <taxon>Psychidae</taxon>
        <taxon>Oiketicinae</taxon>
        <taxon>Eumeta</taxon>
    </lineage>
</organism>
<name>A0A4C1X0Y5_EUMVA</name>
<proteinExistence type="predicted"/>
<dbReference type="EMBL" id="BGZK01000700">
    <property type="protein sequence ID" value="GBP56730.1"/>
    <property type="molecule type" value="Genomic_DNA"/>
</dbReference>
<keyword evidence="3" id="KW-1185">Reference proteome</keyword>
<protein>
    <submittedName>
        <fullName evidence="2">Uncharacterized protein</fullName>
    </submittedName>
</protein>
<gene>
    <name evidence="2" type="ORF">EVAR_36984_1</name>
</gene>
<dbReference type="AlphaFoldDB" id="A0A4C1X0Y5"/>
<sequence>MQWSKSDERILTSSHRPPPIDMPVKYKHPGELLTPDKATARLKPPAAYEQKLIRVLWLIRYHSVINVCSPVIYASAAVTCAERNAGEPPDNPTAFIYTIATKVEVFILTISECSTSILYRDAAASKIHIAFFGCLKLVSCDERTDPAGVEGAPAVRFGPFAFVRLVKFHCRCPMIVYDY</sequence>
<feature type="region of interest" description="Disordered" evidence="1">
    <location>
        <begin position="1"/>
        <end position="21"/>
    </location>
</feature>
<evidence type="ECO:0000313" key="2">
    <source>
        <dbReference type="EMBL" id="GBP56730.1"/>
    </source>
</evidence>
<feature type="compositionally biased region" description="Basic and acidic residues" evidence="1">
    <location>
        <begin position="1"/>
        <end position="10"/>
    </location>
</feature>
<dbReference type="Proteomes" id="UP000299102">
    <property type="component" value="Unassembled WGS sequence"/>
</dbReference>
<comment type="caution">
    <text evidence="2">The sequence shown here is derived from an EMBL/GenBank/DDBJ whole genome shotgun (WGS) entry which is preliminary data.</text>
</comment>
<reference evidence="2 3" key="1">
    <citation type="journal article" date="2019" name="Commun. Biol.">
        <title>The bagworm genome reveals a unique fibroin gene that provides high tensile strength.</title>
        <authorList>
            <person name="Kono N."/>
            <person name="Nakamura H."/>
            <person name="Ohtoshi R."/>
            <person name="Tomita M."/>
            <person name="Numata K."/>
            <person name="Arakawa K."/>
        </authorList>
    </citation>
    <scope>NUCLEOTIDE SEQUENCE [LARGE SCALE GENOMIC DNA]</scope>
</reference>
<evidence type="ECO:0000256" key="1">
    <source>
        <dbReference type="SAM" id="MobiDB-lite"/>
    </source>
</evidence>